<feature type="region of interest" description="Disordered" evidence="1">
    <location>
        <begin position="1"/>
        <end position="65"/>
    </location>
</feature>
<dbReference type="OrthoDB" id="4276073at2"/>
<proteinExistence type="predicted"/>
<keyword evidence="3" id="KW-1185">Reference proteome</keyword>
<evidence type="ECO:0000256" key="1">
    <source>
        <dbReference type="SAM" id="MobiDB-lite"/>
    </source>
</evidence>
<organism evidence="2 3">
    <name type="scientific">Streptomyces globosus</name>
    <dbReference type="NCBI Taxonomy" id="68209"/>
    <lineage>
        <taxon>Bacteria</taxon>
        <taxon>Bacillati</taxon>
        <taxon>Actinomycetota</taxon>
        <taxon>Actinomycetes</taxon>
        <taxon>Kitasatosporales</taxon>
        <taxon>Streptomycetaceae</taxon>
        <taxon>Streptomyces</taxon>
    </lineage>
</organism>
<dbReference type="RefSeq" id="WP_114055684.1">
    <property type="nucleotide sequence ID" value="NZ_CP030862.1"/>
</dbReference>
<reference evidence="2 3" key="1">
    <citation type="submission" date="2018-01" db="EMBL/GenBank/DDBJ databases">
        <title>Draft genome Sequence of streptomyces globosus LZH-48.</title>
        <authorList>
            <person name="Ran K."/>
            <person name="Li Z."/>
            <person name="Wei S."/>
            <person name="Dong R."/>
        </authorList>
    </citation>
    <scope>NUCLEOTIDE SEQUENCE [LARGE SCALE GENOMIC DNA]</scope>
    <source>
        <strain evidence="2 3">LZH-48</strain>
    </source>
</reference>
<accession>A0A344U0S4</accession>
<gene>
    <name evidence="2" type="ORF">C0216_14435</name>
</gene>
<evidence type="ECO:0000313" key="3">
    <source>
        <dbReference type="Proteomes" id="UP000252004"/>
    </source>
</evidence>
<feature type="compositionally biased region" description="Basic and acidic residues" evidence="1">
    <location>
        <begin position="39"/>
        <end position="48"/>
    </location>
</feature>
<sequence length="65" mass="7111">MDGTKDTRRGSGSGGEEQDRPRKGQDRLRPASGRAAGKTPEELGRRPGEAVPEEDHDTPDRPDDR</sequence>
<dbReference type="Proteomes" id="UP000252004">
    <property type="component" value="Chromosome"/>
</dbReference>
<protein>
    <submittedName>
        <fullName evidence="2">Uncharacterized protein</fullName>
    </submittedName>
</protein>
<evidence type="ECO:0000313" key="2">
    <source>
        <dbReference type="EMBL" id="AXE24495.1"/>
    </source>
</evidence>
<dbReference type="EMBL" id="CP030862">
    <property type="protein sequence ID" value="AXE24495.1"/>
    <property type="molecule type" value="Genomic_DNA"/>
</dbReference>
<feature type="compositionally biased region" description="Basic and acidic residues" evidence="1">
    <location>
        <begin position="17"/>
        <end position="29"/>
    </location>
</feature>
<name>A0A344U0S4_9ACTN</name>
<dbReference type="KEGG" id="sgz:C0216_14435"/>
<dbReference type="AlphaFoldDB" id="A0A344U0S4"/>